<dbReference type="EMBL" id="CP032549">
    <property type="protein sequence ID" value="QIV86070.1"/>
    <property type="molecule type" value="Genomic_DNA"/>
</dbReference>
<proteinExistence type="inferred from homology"/>
<evidence type="ECO:0000256" key="1">
    <source>
        <dbReference type="ARBA" id="ARBA00006484"/>
    </source>
</evidence>
<dbReference type="SUPFAM" id="SSF51735">
    <property type="entry name" value="NAD(P)-binding Rossmann-fold domains"/>
    <property type="match status" value="1"/>
</dbReference>
<organism evidence="4 5">
    <name type="scientific">Glutamicibacter mishrai</name>
    <dbReference type="NCBI Taxonomy" id="1775880"/>
    <lineage>
        <taxon>Bacteria</taxon>
        <taxon>Bacillati</taxon>
        <taxon>Actinomycetota</taxon>
        <taxon>Actinomycetes</taxon>
        <taxon>Micrococcales</taxon>
        <taxon>Micrococcaceae</taxon>
        <taxon>Glutamicibacter</taxon>
    </lineage>
</organism>
<dbReference type="InterPro" id="IPR002347">
    <property type="entry name" value="SDR_fam"/>
</dbReference>
<evidence type="ECO:0000256" key="3">
    <source>
        <dbReference type="RuleBase" id="RU000363"/>
    </source>
</evidence>
<protein>
    <submittedName>
        <fullName evidence="4">SDR family oxidoreductase</fullName>
    </submittedName>
</protein>
<keyword evidence="5" id="KW-1185">Reference proteome</keyword>
<dbReference type="PANTHER" id="PTHR44196:SF2">
    <property type="entry name" value="SHORT-CHAIN DEHYDROGENASE-RELATED"/>
    <property type="match status" value="1"/>
</dbReference>
<dbReference type="Gene3D" id="3.40.50.720">
    <property type="entry name" value="NAD(P)-binding Rossmann-like Domain"/>
    <property type="match status" value="1"/>
</dbReference>
<dbReference type="PRINTS" id="PR00081">
    <property type="entry name" value="GDHRDH"/>
</dbReference>
<comment type="similarity">
    <text evidence="1 3">Belongs to the short-chain dehydrogenases/reductases (SDR) family.</text>
</comment>
<dbReference type="RefSeq" id="WP_172511197.1">
    <property type="nucleotide sequence ID" value="NZ_CP032549.1"/>
</dbReference>
<dbReference type="PIRSF" id="PIRSF000126">
    <property type="entry name" value="11-beta-HSD1"/>
    <property type="match status" value="1"/>
</dbReference>
<evidence type="ECO:0000313" key="5">
    <source>
        <dbReference type="Proteomes" id="UP000502331"/>
    </source>
</evidence>
<evidence type="ECO:0000313" key="4">
    <source>
        <dbReference type="EMBL" id="QIV86070.1"/>
    </source>
</evidence>
<dbReference type="Proteomes" id="UP000502331">
    <property type="component" value="Chromosome"/>
</dbReference>
<dbReference type="GO" id="GO:0016020">
    <property type="term" value="C:membrane"/>
    <property type="evidence" value="ECO:0007669"/>
    <property type="project" value="TreeGrafter"/>
</dbReference>
<dbReference type="PANTHER" id="PTHR44196">
    <property type="entry name" value="DEHYDROGENASE/REDUCTASE SDR FAMILY MEMBER 7B"/>
    <property type="match status" value="1"/>
</dbReference>
<dbReference type="AlphaFoldDB" id="A0A6H0SFY2"/>
<dbReference type="Pfam" id="PF00106">
    <property type="entry name" value="adh_short"/>
    <property type="match status" value="1"/>
</dbReference>
<sequence>MDKIDYTQETTLVTGASSGLGAEFARQLAARGSNLILVARRADRLHDLESDLTGKYGISVTTVPFDLATADSGRRLHQELTQRGVKATSLINCAGFGTHGDFTQEDAERIQQEITLNVAALVDATHAFLPDLRGVLVNVASLLAYQSWPTAAVYGATKAFVLSFTEALWEEMQDNDLRILALGPGPTRTEFFDVAGSDQMSAGAPMQTSAQVVRTALRVLDRRTPPPSVVSGPINKVIATLPRLLPRRLAVQTFGKIVRRGAVAK</sequence>
<dbReference type="PRINTS" id="PR00080">
    <property type="entry name" value="SDRFAMILY"/>
</dbReference>
<reference evidence="4 5" key="1">
    <citation type="submission" date="2018-09" db="EMBL/GenBank/DDBJ databases">
        <title>Glutamicibacter mishrai S5-52T (LMG 29155T = KCTC 39846T).</title>
        <authorList>
            <person name="Das S.K."/>
        </authorList>
    </citation>
    <scope>NUCLEOTIDE SEQUENCE [LARGE SCALE GENOMIC DNA]</scope>
    <source>
        <strain evidence="4 5">S5-52</strain>
    </source>
</reference>
<dbReference type="InterPro" id="IPR036291">
    <property type="entry name" value="NAD(P)-bd_dom_sf"/>
</dbReference>
<evidence type="ECO:0000256" key="2">
    <source>
        <dbReference type="ARBA" id="ARBA00023002"/>
    </source>
</evidence>
<dbReference type="GO" id="GO:0016491">
    <property type="term" value="F:oxidoreductase activity"/>
    <property type="evidence" value="ECO:0007669"/>
    <property type="project" value="UniProtKB-KW"/>
</dbReference>
<gene>
    <name evidence="4" type="ORF">D3791_02385</name>
</gene>
<name>A0A6H0SFY2_9MICC</name>
<accession>A0A6H0SFY2</accession>
<keyword evidence="2" id="KW-0560">Oxidoreductase</keyword>